<organism evidence="2 3">
    <name type="scientific">Persephonella marina (strain DSM 14350 / EX-H1)</name>
    <dbReference type="NCBI Taxonomy" id="123214"/>
    <lineage>
        <taxon>Bacteria</taxon>
        <taxon>Pseudomonadati</taxon>
        <taxon>Aquificota</taxon>
        <taxon>Aquificia</taxon>
        <taxon>Aquificales</taxon>
        <taxon>Hydrogenothermaceae</taxon>
        <taxon>Persephonella</taxon>
    </lineage>
</organism>
<dbReference type="PROSITE" id="PS50890">
    <property type="entry name" value="PUA"/>
    <property type="match status" value="1"/>
</dbReference>
<dbReference type="PaxDb" id="123214-PERMA_0167"/>
<dbReference type="PANTHER" id="PTHR43830">
    <property type="entry name" value="PROTEIN PSP1"/>
    <property type="match status" value="1"/>
</dbReference>
<dbReference type="eggNOG" id="COG1774">
    <property type="taxonomic scope" value="Bacteria"/>
</dbReference>
<dbReference type="PROSITE" id="PS51411">
    <property type="entry name" value="PSP1_C"/>
    <property type="match status" value="1"/>
</dbReference>
<sequence>MVKTIDKKSKEVRKRTVRIRFLDTHKFHEVDEVPETVQKGDFIVIETEKGEELVLVVGYAIPDKENPPPYKFLRKAGKKDIQIFDKHEKESEGALITCKKLAEKLGLKMNLLKAYIPLNRSKIMFYYVSEGRVDFRQLVRELAKRLKMRIEMRQVGVRDGVQMFGAVGVCGNECCCSLFMDRFDTVNVEMLEEQNLPPTPAKFTGVCGRLMCCLSFETENYEFRKNLPEIDSEVEIDGKVYRVKNFDFIREYVEFTDMEGSPLIVRFDQIENMNIKVLSVPQSACSDCTGCSMNNTEGEDEVKDEG</sequence>
<evidence type="ECO:0000313" key="2">
    <source>
        <dbReference type="EMBL" id="ACO04704.1"/>
    </source>
</evidence>
<dbReference type="InterPro" id="IPR047767">
    <property type="entry name" value="PSP1-like"/>
</dbReference>
<protein>
    <submittedName>
        <fullName evidence="2">PSP1 domain protein</fullName>
    </submittedName>
</protein>
<dbReference type="KEGG" id="pmx:PERMA_0167"/>
<dbReference type="InterPro" id="IPR007557">
    <property type="entry name" value="PSP1_C"/>
</dbReference>
<reference evidence="2 3" key="1">
    <citation type="journal article" date="2009" name="J. Bacteriol.">
        <title>Complete and draft genome sequences of six members of the Aquificales.</title>
        <authorList>
            <person name="Reysenbach A.L."/>
            <person name="Hamamura N."/>
            <person name="Podar M."/>
            <person name="Griffiths E."/>
            <person name="Ferreira S."/>
            <person name="Hochstein R."/>
            <person name="Heidelberg J."/>
            <person name="Johnson J."/>
            <person name="Mead D."/>
            <person name="Pohorille A."/>
            <person name="Sarmiento M."/>
            <person name="Schweighofer K."/>
            <person name="Seshadri R."/>
            <person name="Voytek M.A."/>
        </authorList>
    </citation>
    <scope>NUCLEOTIDE SEQUENCE [LARGE SCALE GENOMIC DNA]</scope>
    <source>
        <strain evidence="3">DSM 14350 / EX-H1</strain>
    </source>
</reference>
<evidence type="ECO:0000313" key="3">
    <source>
        <dbReference type="Proteomes" id="UP000001366"/>
    </source>
</evidence>
<gene>
    <name evidence="2" type="ordered locus">PERMA_0167</name>
</gene>
<feature type="domain" description="PSP1 C-terminal" evidence="1">
    <location>
        <begin position="70"/>
        <end position="155"/>
    </location>
</feature>
<dbReference type="RefSeq" id="WP_012676940.1">
    <property type="nucleotide sequence ID" value="NC_012440.1"/>
</dbReference>
<dbReference type="Proteomes" id="UP000001366">
    <property type="component" value="Chromosome"/>
</dbReference>
<dbReference type="GO" id="GO:0005737">
    <property type="term" value="C:cytoplasm"/>
    <property type="evidence" value="ECO:0007669"/>
    <property type="project" value="TreeGrafter"/>
</dbReference>
<name>C0QTF0_PERMH</name>
<dbReference type="STRING" id="123214.PERMA_0167"/>
<dbReference type="AlphaFoldDB" id="C0QTF0"/>
<keyword evidence="3" id="KW-1185">Reference proteome</keyword>
<proteinExistence type="predicted"/>
<dbReference type="EMBL" id="CP001230">
    <property type="protein sequence ID" value="ACO04704.1"/>
    <property type="molecule type" value="Genomic_DNA"/>
</dbReference>
<accession>C0QTF0</accession>
<dbReference type="HOGENOM" id="CLU_033149_2_0_0"/>
<dbReference type="PANTHER" id="PTHR43830:SF3">
    <property type="entry name" value="PROTEIN PSP1"/>
    <property type="match status" value="1"/>
</dbReference>
<dbReference type="Pfam" id="PF04468">
    <property type="entry name" value="PSP1"/>
    <property type="match status" value="1"/>
</dbReference>
<dbReference type="OrthoDB" id="9779344at2"/>
<evidence type="ECO:0000259" key="1">
    <source>
        <dbReference type="PROSITE" id="PS51411"/>
    </source>
</evidence>
<dbReference type="NCBIfam" id="NF041131">
    <property type="entry name" value="RicT_YaaT_fam"/>
    <property type="match status" value="1"/>
</dbReference>